<organism evidence="3 4">
    <name type="scientific">Streptomyces adustus</name>
    <dbReference type="NCBI Taxonomy" id="1609272"/>
    <lineage>
        <taxon>Bacteria</taxon>
        <taxon>Bacillati</taxon>
        <taxon>Actinomycetota</taxon>
        <taxon>Actinomycetes</taxon>
        <taxon>Kitasatosporales</taxon>
        <taxon>Streptomycetaceae</taxon>
        <taxon>Streptomyces</taxon>
    </lineage>
</organism>
<evidence type="ECO:0008006" key="5">
    <source>
        <dbReference type="Google" id="ProtNLM"/>
    </source>
</evidence>
<gene>
    <name evidence="3" type="ORF">FNH09_41500</name>
</gene>
<feature type="chain" id="PRO_5024943282" description="DUF3558 domain-containing protein" evidence="2">
    <location>
        <begin position="27"/>
        <end position="208"/>
    </location>
</feature>
<keyword evidence="4" id="KW-1185">Reference proteome</keyword>
<name>A0A5N8VQA0_9ACTN</name>
<reference evidence="3 4" key="1">
    <citation type="submission" date="2019-07" db="EMBL/GenBank/DDBJ databases">
        <title>New species of Amycolatopsis and Streptomyces.</title>
        <authorList>
            <person name="Duangmal K."/>
            <person name="Teo W.F.A."/>
            <person name="Lipun K."/>
        </authorList>
    </citation>
    <scope>NUCLEOTIDE SEQUENCE [LARGE SCALE GENOMIC DNA]</scope>
    <source>
        <strain evidence="3 4">NBRC 109810</strain>
    </source>
</reference>
<keyword evidence="2" id="KW-0732">Signal</keyword>
<dbReference type="AlphaFoldDB" id="A0A5N8VQA0"/>
<sequence length="208" mass="20519">MPAPRGTSVAALLGGLLLLTACQSGSDTGASGSSGPSAPQASATTATASGAPAAGAPSDSAAPTAPAVSAPKQSTAPAVPAKATAPAFAGCRNLAVSAEVKSAVTTAYRRTVPVLVHVAPVPGQFFYGQCGSVRYAATRFQPTAGATEAELVNLQDEGTATKYFRAAAGGGWVYVATDGFPRSAHGCGDIPEIPNALAKAWHNCPDGH</sequence>
<dbReference type="RefSeq" id="WP_152895035.1">
    <property type="nucleotide sequence ID" value="NZ_VJZD01000315.1"/>
</dbReference>
<dbReference type="OrthoDB" id="3855137at2"/>
<dbReference type="EMBL" id="VJZD01000315">
    <property type="protein sequence ID" value="MPY37457.1"/>
    <property type="molecule type" value="Genomic_DNA"/>
</dbReference>
<dbReference type="Proteomes" id="UP000325849">
    <property type="component" value="Unassembled WGS sequence"/>
</dbReference>
<evidence type="ECO:0000256" key="2">
    <source>
        <dbReference type="SAM" id="SignalP"/>
    </source>
</evidence>
<evidence type="ECO:0000256" key="1">
    <source>
        <dbReference type="SAM" id="MobiDB-lite"/>
    </source>
</evidence>
<evidence type="ECO:0000313" key="4">
    <source>
        <dbReference type="Proteomes" id="UP000325849"/>
    </source>
</evidence>
<feature type="signal peptide" evidence="2">
    <location>
        <begin position="1"/>
        <end position="26"/>
    </location>
</feature>
<feature type="region of interest" description="Disordered" evidence="1">
    <location>
        <begin position="26"/>
        <end position="74"/>
    </location>
</feature>
<protein>
    <recommendedName>
        <fullName evidence="5">DUF3558 domain-containing protein</fullName>
    </recommendedName>
</protein>
<comment type="caution">
    <text evidence="3">The sequence shown here is derived from an EMBL/GenBank/DDBJ whole genome shotgun (WGS) entry which is preliminary data.</text>
</comment>
<evidence type="ECO:0000313" key="3">
    <source>
        <dbReference type="EMBL" id="MPY37457.1"/>
    </source>
</evidence>
<accession>A0A5N8VQA0</accession>
<dbReference type="PROSITE" id="PS51257">
    <property type="entry name" value="PROKAR_LIPOPROTEIN"/>
    <property type="match status" value="1"/>
</dbReference>
<proteinExistence type="predicted"/>